<proteinExistence type="predicted"/>
<reference evidence="2" key="2">
    <citation type="journal article" date="2015" name="Fish Shellfish Immunol.">
        <title>Early steps in the European eel (Anguilla anguilla)-Vibrio vulnificus interaction in the gills: Role of the RtxA13 toxin.</title>
        <authorList>
            <person name="Callol A."/>
            <person name="Pajuelo D."/>
            <person name="Ebbesson L."/>
            <person name="Teles M."/>
            <person name="MacKenzie S."/>
            <person name="Amaro C."/>
        </authorList>
    </citation>
    <scope>NUCLEOTIDE SEQUENCE</scope>
</reference>
<reference evidence="2" key="1">
    <citation type="submission" date="2014-11" db="EMBL/GenBank/DDBJ databases">
        <authorList>
            <person name="Amaro Gonzalez C."/>
        </authorList>
    </citation>
    <scope>NUCLEOTIDE SEQUENCE</scope>
</reference>
<accession>A0A0E9WP66</accession>
<organism evidence="2">
    <name type="scientific">Anguilla anguilla</name>
    <name type="common">European freshwater eel</name>
    <name type="synonym">Muraena anguilla</name>
    <dbReference type="NCBI Taxonomy" id="7936"/>
    <lineage>
        <taxon>Eukaryota</taxon>
        <taxon>Metazoa</taxon>
        <taxon>Chordata</taxon>
        <taxon>Craniata</taxon>
        <taxon>Vertebrata</taxon>
        <taxon>Euteleostomi</taxon>
        <taxon>Actinopterygii</taxon>
        <taxon>Neopterygii</taxon>
        <taxon>Teleostei</taxon>
        <taxon>Anguilliformes</taxon>
        <taxon>Anguillidae</taxon>
        <taxon>Anguilla</taxon>
    </lineage>
</organism>
<dbReference type="AlphaFoldDB" id="A0A0E9WP66"/>
<keyword evidence="1" id="KW-0812">Transmembrane</keyword>
<keyword evidence="1" id="KW-1133">Transmembrane helix</keyword>
<evidence type="ECO:0000313" key="2">
    <source>
        <dbReference type="EMBL" id="JAH92086.1"/>
    </source>
</evidence>
<keyword evidence="1" id="KW-0472">Membrane</keyword>
<feature type="transmembrane region" description="Helical" evidence="1">
    <location>
        <begin position="20"/>
        <end position="44"/>
    </location>
</feature>
<protein>
    <submittedName>
        <fullName evidence="2">Uncharacterized protein</fullName>
    </submittedName>
</protein>
<sequence>MFSDFSPSHFSSCLTLSTSSLLFFLILHGHSFILSAGCLFFLLLQSIFVTVSKQFKYDCWQLVSITLH</sequence>
<name>A0A0E9WP66_ANGAN</name>
<evidence type="ECO:0000256" key="1">
    <source>
        <dbReference type="SAM" id="Phobius"/>
    </source>
</evidence>
<dbReference type="EMBL" id="GBXM01016491">
    <property type="protein sequence ID" value="JAH92086.1"/>
    <property type="molecule type" value="Transcribed_RNA"/>
</dbReference>